<reference evidence="2 3" key="1">
    <citation type="submission" date="2023-08" db="EMBL/GenBank/DDBJ databases">
        <title>Black Yeasts Isolated from many extreme environments.</title>
        <authorList>
            <person name="Coleine C."/>
            <person name="Stajich J.E."/>
            <person name="Selbmann L."/>
        </authorList>
    </citation>
    <scope>NUCLEOTIDE SEQUENCE [LARGE SCALE GENOMIC DNA]</scope>
    <source>
        <strain evidence="2 3">CCFEE 5935</strain>
    </source>
</reference>
<dbReference type="InterPro" id="IPR011333">
    <property type="entry name" value="SKP1/BTB/POZ_sf"/>
</dbReference>
<dbReference type="SUPFAM" id="SSF54695">
    <property type="entry name" value="POZ domain"/>
    <property type="match status" value="1"/>
</dbReference>
<proteinExistence type="predicted"/>
<evidence type="ECO:0000313" key="2">
    <source>
        <dbReference type="EMBL" id="KAK5165450.1"/>
    </source>
</evidence>
<organism evidence="2 3">
    <name type="scientific">Saxophila tyrrhenica</name>
    <dbReference type="NCBI Taxonomy" id="1690608"/>
    <lineage>
        <taxon>Eukaryota</taxon>
        <taxon>Fungi</taxon>
        <taxon>Dikarya</taxon>
        <taxon>Ascomycota</taxon>
        <taxon>Pezizomycotina</taxon>
        <taxon>Dothideomycetes</taxon>
        <taxon>Dothideomycetidae</taxon>
        <taxon>Mycosphaerellales</taxon>
        <taxon>Extremaceae</taxon>
        <taxon>Saxophila</taxon>
    </lineage>
</organism>
<dbReference type="AlphaFoldDB" id="A0AAV9P054"/>
<dbReference type="PROSITE" id="PS50097">
    <property type="entry name" value="BTB"/>
    <property type="match status" value="1"/>
</dbReference>
<dbReference type="EMBL" id="JAVRRT010000016">
    <property type="protein sequence ID" value="KAK5165450.1"/>
    <property type="molecule type" value="Genomic_DNA"/>
</dbReference>
<dbReference type="PANTHER" id="PTHR47843:SF5">
    <property type="entry name" value="BTB_POZ DOMAIN PROTEIN"/>
    <property type="match status" value="1"/>
</dbReference>
<dbReference type="Proteomes" id="UP001337655">
    <property type="component" value="Unassembled WGS sequence"/>
</dbReference>
<name>A0AAV9P054_9PEZI</name>
<gene>
    <name evidence="2" type="ORF">LTR77_008979</name>
</gene>
<sequence length="236" mass="26639">MAWQSQRGDMSGLFHSTEFSDLTIKCGGREWPAHKAVLCTRSEYFHRVVTSGFKVRSISVAMLLCTADNCSQESESAVVELRDDDPDVVHLMLGCLYRGTIELSPFRDPSTLPELCMSLFVLADKYLLHDLEKPMIEEFKCKIQRLPTESFARVVNTVYDMEGEASEPVRKAVVDVVTYVPPSAAERWTRRHAQDTAPGWSVPPGYSLGRVLRQAPKEFAVEVAERLRKALEDAKR</sequence>
<dbReference type="CDD" id="cd18186">
    <property type="entry name" value="BTB_POZ_ZBTB_KLHL-like"/>
    <property type="match status" value="1"/>
</dbReference>
<dbReference type="Pfam" id="PF00651">
    <property type="entry name" value="BTB"/>
    <property type="match status" value="1"/>
</dbReference>
<comment type="caution">
    <text evidence="2">The sequence shown here is derived from an EMBL/GenBank/DDBJ whole genome shotgun (WGS) entry which is preliminary data.</text>
</comment>
<dbReference type="SMART" id="SM00225">
    <property type="entry name" value="BTB"/>
    <property type="match status" value="1"/>
</dbReference>
<accession>A0AAV9P054</accession>
<protein>
    <recommendedName>
        <fullName evidence="1">BTB domain-containing protein</fullName>
    </recommendedName>
</protein>
<evidence type="ECO:0000259" key="1">
    <source>
        <dbReference type="PROSITE" id="PS50097"/>
    </source>
</evidence>
<dbReference type="Gene3D" id="3.30.710.10">
    <property type="entry name" value="Potassium Channel Kv1.1, Chain A"/>
    <property type="match status" value="1"/>
</dbReference>
<dbReference type="InterPro" id="IPR000210">
    <property type="entry name" value="BTB/POZ_dom"/>
</dbReference>
<dbReference type="PANTHER" id="PTHR47843">
    <property type="entry name" value="BTB DOMAIN-CONTAINING PROTEIN-RELATED"/>
    <property type="match status" value="1"/>
</dbReference>
<keyword evidence="3" id="KW-1185">Reference proteome</keyword>
<dbReference type="GeneID" id="89930311"/>
<dbReference type="RefSeq" id="XP_064655534.1">
    <property type="nucleotide sequence ID" value="XM_064806208.1"/>
</dbReference>
<feature type="domain" description="BTB" evidence="1">
    <location>
        <begin position="20"/>
        <end position="105"/>
    </location>
</feature>
<evidence type="ECO:0000313" key="3">
    <source>
        <dbReference type="Proteomes" id="UP001337655"/>
    </source>
</evidence>